<evidence type="ECO:0000256" key="3">
    <source>
        <dbReference type="ARBA" id="ARBA00023295"/>
    </source>
</evidence>
<feature type="region of interest" description="Disordered" evidence="5">
    <location>
        <begin position="299"/>
        <end position="384"/>
    </location>
</feature>
<dbReference type="Proteomes" id="UP001235712">
    <property type="component" value="Unassembled WGS sequence"/>
</dbReference>
<accession>A0ABT9P3M3</accession>
<evidence type="ECO:0000256" key="5">
    <source>
        <dbReference type="SAM" id="MobiDB-lite"/>
    </source>
</evidence>
<feature type="compositionally biased region" description="Basic and acidic residues" evidence="5">
    <location>
        <begin position="102"/>
        <end position="120"/>
    </location>
</feature>
<evidence type="ECO:0000256" key="4">
    <source>
        <dbReference type="PROSITE-ProRule" id="PRU01100"/>
    </source>
</evidence>
<feature type="region of interest" description="Disordered" evidence="5">
    <location>
        <begin position="1"/>
        <end position="60"/>
    </location>
</feature>
<keyword evidence="2 4" id="KW-0378">Hydrolase</keyword>
<evidence type="ECO:0000256" key="1">
    <source>
        <dbReference type="ARBA" id="ARBA00007754"/>
    </source>
</evidence>
<reference evidence="7 8" key="1">
    <citation type="submission" date="2023-07" db="EMBL/GenBank/DDBJ databases">
        <title>Sequencing the genomes of 1000 actinobacteria strains.</title>
        <authorList>
            <person name="Klenk H.-P."/>
        </authorList>
    </citation>
    <scope>NUCLEOTIDE SEQUENCE [LARGE SCALE GENOMIC DNA]</scope>
    <source>
        <strain evidence="7 8">DSM 44388</strain>
    </source>
</reference>
<evidence type="ECO:0000313" key="8">
    <source>
        <dbReference type="Proteomes" id="UP001235712"/>
    </source>
</evidence>
<sequence>MTSRRRAPGEGERRAQATAEREAQPASADRGEVLDSRRSRAKRATHDLDPAAGRRKRRAAVNATLNAQVHAQVGAPVTVGSVEGSSFFADDLGDPSDPTPTRPRETSPRETGPRETRPRETSSTGRKSIRVAAAPPEERLSRADLRARRERMEKRRRRRALQRQLTFGLIGRETDPEAATVAIPRLEETDTGSIKVARSRSERKAMETGALDLGTVSSADTGSIIIADITVDDPTPTGEISTRRSLRGKRPQTGRRSSRGPIGRAASNKRAWLGAVAIALTVAVPGGYFLDRAQSEPTQEAALTSEGNTMPTITADRSTSPTSEELKKNQERLGKATATKTKKAASKTTSADKSKSPSASRTTTTTDDAPTSSKPGGTTQVGLANLSDKASGLGWASGVYMPGSNASNQAAFAQWRGTGLDVVVDWPARSNWDELVNPDWLYAAWKGTSYTKSFGFPPFPEDGSTLSECATGAYNDKWKQIAKNIKAAGLDDTTVIRLGWEFNGNWYAWAAGDAEAFKGCWQQVVGAAESVAPALTWDWNVNRGVGSGLADATKAYPGDEYVDIVGVDSYDMYPGAVDQASWNEHLNGKQGLKYWANFAKSHGKKISVPEWGVYPGTASEGSNGGDNPYYIAKMNAWFQSLGSQLAYESYFNEDAPYYAGSIYGSGQNPNAGAKYQELFTK</sequence>
<gene>
    <name evidence="7" type="ORF">J2S57_003039</name>
</gene>
<dbReference type="EMBL" id="JAUSQZ010000001">
    <property type="protein sequence ID" value="MDP9827290.1"/>
    <property type="molecule type" value="Genomic_DNA"/>
</dbReference>
<dbReference type="PANTHER" id="PTHR40079">
    <property type="entry name" value="MANNAN ENDO-1,4-BETA-MANNOSIDASE E-RELATED"/>
    <property type="match status" value="1"/>
</dbReference>
<protein>
    <recommendedName>
        <fullName evidence="6">GH26 domain-containing protein</fullName>
    </recommendedName>
</protein>
<dbReference type="Pfam" id="PF02156">
    <property type="entry name" value="Glyco_hydro_26"/>
    <property type="match status" value="1"/>
</dbReference>
<comment type="caution">
    <text evidence="7">The sequence shown here is derived from an EMBL/GenBank/DDBJ whole genome shotgun (WGS) entry which is preliminary data.</text>
</comment>
<feature type="region of interest" description="Disordered" evidence="5">
    <location>
        <begin position="233"/>
        <end position="265"/>
    </location>
</feature>
<feature type="active site" description="Proton donor" evidence="4">
    <location>
        <position position="501"/>
    </location>
</feature>
<dbReference type="InterPro" id="IPR022790">
    <property type="entry name" value="GH26_dom"/>
</dbReference>
<proteinExistence type="inferred from homology"/>
<dbReference type="Gene3D" id="3.20.20.80">
    <property type="entry name" value="Glycosidases"/>
    <property type="match status" value="1"/>
</dbReference>
<feature type="compositionally biased region" description="Polar residues" evidence="5">
    <location>
        <begin position="299"/>
        <end position="323"/>
    </location>
</feature>
<evidence type="ECO:0000259" key="6">
    <source>
        <dbReference type="PROSITE" id="PS51764"/>
    </source>
</evidence>
<feature type="compositionally biased region" description="Basic and acidic residues" evidence="5">
    <location>
        <begin position="324"/>
        <end position="334"/>
    </location>
</feature>
<name>A0ABT9P3M3_9ACTN</name>
<feature type="compositionally biased region" description="Basic residues" evidence="5">
    <location>
        <begin position="244"/>
        <end position="258"/>
    </location>
</feature>
<dbReference type="RefSeq" id="WP_307243153.1">
    <property type="nucleotide sequence ID" value="NZ_JAUSQZ010000001.1"/>
</dbReference>
<organism evidence="7 8">
    <name type="scientific">Kineosporia succinea</name>
    <dbReference type="NCBI Taxonomy" id="84632"/>
    <lineage>
        <taxon>Bacteria</taxon>
        <taxon>Bacillati</taxon>
        <taxon>Actinomycetota</taxon>
        <taxon>Actinomycetes</taxon>
        <taxon>Kineosporiales</taxon>
        <taxon>Kineosporiaceae</taxon>
        <taxon>Kineosporia</taxon>
    </lineage>
</organism>
<feature type="compositionally biased region" description="Low complexity" evidence="5">
    <location>
        <begin position="356"/>
        <end position="375"/>
    </location>
</feature>
<dbReference type="PROSITE" id="PS51764">
    <property type="entry name" value="GH26"/>
    <property type="match status" value="1"/>
</dbReference>
<feature type="region of interest" description="Disordered" evidence="5">
    <location>
        <begin position="84"/>
        <end position="160"/>
    </location>
</feature>
<feature type="compositionally biased region" description="Basic and acidic residues" evidence="5">
    <location>
        <begin position="7"/>
        <end position="49"/>
    </location>
</feature>
<dbReference type="InterPro" id="IPR000805">
    <property type="entry name" value="Glyco_hydro_26"/>
</dbReference>
<feature type="domain" description="GH26" evidence="6">
    <location>
        <begin position="339"/>
        <end position="681"/>
    </location>
</feature>
<feature type="active site" description="Nucleophile" evidence="4">
    <location>
        <position position="610"/>
    </location>
</feature>
<evidence type="ECO:0000256" key="2">
    <source>
        <dbReference type="ARBA" id="ARBA00022801"/>
    </source>
</evidence>
<evidence type="ECO:0000313" key="7">
    <source>
        <dbReference type="EMBL" id="MDP9827290.1"/>
    </source>
</evidence>
<dbReference type="SUPFAM" id="SSF51445">
    <property type="entry name" value="(Trans)glycosidases"/>
    <property type="match status" value="1"/>
</dbReference>
<comment type="similarity">
    <text evidence="1 4">Belongs to the glycosyl hydrolase 26 family.</text>
</comment>
<keyword evidence="8" id="KW-1185">Reference proteome</keyword>
<keyword evidence="3 4" id="KW-0326">Glycosidase</keyword>
<dbReference type="InterPro" id="IPR017853">
    <property type="entry name" value="GH"/>
</dbReference>
<dbReference type="PANTHER" id="PTHR40079:SF4">
    <property type="entry name" value="GH26 DOMAIN-CONTAINING PROTEIN-RELATED"/>
    <property type="match status" value="1"/>
</dbReference>
<feature type="compositionally biased region" description="Basic and acidic residues" evidence="5">
    <location>
        <begin position="136"/>
        <end position="153"/>
    </location>
</feature>